<evidence type="ECO:0000313" key="2">
    <source>
        <dbReference type="Proteomes" id="UP001365542"/>
    </source>
</evidence>
<dbReference type="AlphaFoldDB" id="A0AAV9WV45"/>
<dbReference type="Proteomes" id="UP001365542">
    <property type="component" value="Unassembled WGS sequence"/>
</dbReference>
<protein>
    <recommendedName>
        <fullName evidence="3">F-box domain-containing protein</fullName>
    </recommendedName>
</protein>
<reference evidence="1 2" key="1">
    <citation type="submission" date="2019-10" db="EMBL/GenBank/DDBJ databases">
        <authorList>
            <person name="Palmer J.M."/>
        </authorList>
    </citation>
    <scope>NUCLEOTIDE SEQUENCE [LARGE SCALE GENOMIC DNA]</scope>
    <source>
        <strain evidence="1 2">TWF694</strain>
    </source>
</reference>
<dbReference type="EMBL" id="JAVHJO010000017">
    <property type="protein sequence ID" value="KAK6525244.1"/>
    <property type="molecule type" value="Genomic_DNA"/>
</dbReference>
<sequence length="437" mass="51320">MSTLASLPEDIRYLLLKKAADLDTLTSLILASSAFYSTFKRYRDTICNTVLENEIRQHKREALFLLAFSDRITRLDASCAMFNLAVNQYLNFGINGAYTLDGTDKSTLDERNLNDAKKSHLHIRSQCKVFVEDTLKFHHNERGKGDEPPIPATGAEKQRIIRALYRLWVFISLCCERLSPVPFYRGQTLSITSEQVLKLFESWGFWGVLEIKLMINFYWRTLEPYIELWWGQSGSSPGYVGQLTIFMSIMVHFFPRGIQQWIDYREETECMRHHLPCMDQSHPEYVHSNDKSEPWNYWLNMFDDWRNGQLFGASFEGPGDIERWPDTPPRRLCRPGHPSYGHDEVNGVKSWVRPFSWRETPDFRVCLWDDWRLKDWGYAMPDFESEAEAQSWRQKRNFLVVEQVWVFEICGDPETNGDQVIDNGAWIEEIEEQLFSI</sequence>
<proteinExistence type="predicted"/>
<evidence type="ECO:0000313" key="1">
    <source>
        <dbReference type="EMBL" id="KAK6525244.1"/>
    </source>
</evidence>
<gene>
    <name evidence="1" type="ORF">TWF694_005390</name>
</gene>
<keyword evidence="2" id="KW-1185">Reference proteome</keyword>
<evidence type="ECO:0008006" key="3">
    <source>
        <dbReference type="Google" id="ProtNLM"/>
    </source>
</evidence>
<name>A0AAV9WV45_9PEZI</name>
<comment type="caution">
    <text evidence="1">The sequence shown here is derived from an EMBL/GenBank/DDBJ whole genome shotgun (WGS) entry which is preliminary data.</text>
</comment>
<organism evidence="1 2">
    <name type="scientific">Orbilia ellipsospora</name>
    <dbReference type="NCBI Taxonomy" id="2528407"/>
    <lineage>
        <taxon>Eukaryota</taxon>
        <taxon>Fungi</taxon>
        <taxon>Dikarya</taxon>
        <taxon>Ascomycota</taxon>
        <taxon>Pezizomycotina</taxon>
        <taxon>Orbiliomycetes</taxon>
        <taxon>Orbiliales</taxon>
        <taxon>Orbiliaceae</taxon>
        <taxon>Orbilia</taxon>
    </lineage>
</organism>
<accession>A0AAV9WV45</accession>